<organism evidence="2 3">
    <name type="scientific">Funneliformis caledonium</name>
    <dbReference type="NCBI Taxonomy" id="1117310"/>
    <lineage>
        <taxon>Eukaryota</taxon>
        <taxon>Fungi</taxon>
        <taxon>Fungi incertae sedis</taxon>
        <taxon>Mucoromycota</taxon>
        <taxon>Glomeromycotina</taxon>
        <taxon>Glomeromycetes</taxon>
        <taxon>Glomerales</taxon>
        <taxon>Glomeraceae</taxon>
        <taxon>Funneliformis</taxon>
    </lineage>
</organism>
<dbReference type="GO" id="GO:0004143">
    <property type="term" value="F:ATP-dependent diacylglycerol kinase activity"/>
    <property type="evidence" value="ECO:0007669"/>
    <property type="project" value="InterPro"/>
</dbReference>
<feature type="transmembrane region" description="Helical" evidence="1">
    <location>
        <begin position="60"/>
        <end position="79"/>
    </location>
</feature>
<sequence length="203" mass="22344">MFFLPTPTSLTLRGLAITYGIITTLLLTVEIIQRTYKIPVHVSHVQVFDFDFLVDPLEGATLGTVYFAFSTAFLFGWFHEGWENGFPCGRAYLAIAGLMAMTFGDAFASIIGKTYGARKYRVIGDSRGRKTIEGSLANFIATLISVFVFWWIMTPPAFSTWDYFTGALVAAITSTCFEAISPMGSDNITVPLGVAFTLSFLGY</sequence>
<comment type="caution">
    <text evidence="2">The sequence shown here is derived from an EMBL/GenBank/DDBJ whole genome shotgun (WGS) entry which is preliminary data.</text>
</comment>
<keyword evidence="3" id="KW-1185">Reference proteome</keyword>
<feature type="transmembrane region" description="Helical" evidence="1">
    <location>
        <begin position="132"/>
        <end position="153"/>
    </location>
</feature>
<gene>
    <name evidence="2" type="ORF">FCALED_LOCUS6094</name>
</gene>
<dbReference type="InterPro" id="IPR037997">
    <property type="entry name" value="Dgk1-like"/>
</dbReference>
<dbReference type="PANTHER" id="PTHR31303:SF1">
    <property type="entry name" value="CTP-DEPENDENT DIACYLGLYCEROL KINASE 1"/>
    <property type="match status" value="1"/>
</dbReference>
<dbReference type="Pfam" id="PF01148">
    <property type="entry name" value="CTP_transf_1"/>
    <property type="match status" value="1"/>
</dbReference>
<keyword evidence="1" id="KW-0472">Membrane</keyword>
<feature type="transmembrane region" description="Helical" evidence="1">
    <location>
        <begin position="12"/>
        <end position="32"/>
    </location>
</feature>
<name>A0A9N9B265_9GLOM</name>
<dbReference type="Proteomes" id="UP000789570">
    <property type="component" value="Unassembled WGS sequence"/>
</dbReference>
<dbReference type="PANTHER" id="PTHR31303">
    <property type="entry name" value="CTP-DEPENDENT DIACYLGLYCEROL KINASE 1"/>
    <property type="match status" value="1"/>
</dbReference>
<dbReference type="AlphaFoldDB" id="A0A9N9B265"/>
<reference evidence="2" key="1">
    <citation type="submission" date="2021-06" db="EMBL/GenBank/DDBJ databases">
        <authorList>
            <person name="Kallberg Y."/>
            <person name="Tangrot J."/>
            <person name="Rosling A."/>
        </authorList>
    </citation>
    <scope>NUCLEOTIDE SEQUENCE</scope>
    <source>
        <strain evidence="2">UK204</strain>
    </source>
</reference>
<protein>
    <submittedName>
        <fullName evidence="2">16834_t:CDS:1</fullName>
    </submittedName>
</protein>
<accession>A0A9N9B265</accession>
<keyword evidence="1" id="KW-0812">Transmembrane</keyword>
<feature type="transmembrane region" description="Helical" evidence="1">
    <location>
        <begin position="91"/>
        <end position="111"/>
    </location>
</feature>
<evidence type="ECO:0000256" key="1">
    <source>
        <dbReference type="SAM" id="Phobius"/>
    </source>
</evidence>
<keyword evidence="1" id="KW-1133">Transmembrane helix</keyword>
<evidence type="ECO:0000313" key="2">
    <source>
        <dbReference type="EMBL" id="CAG8550521.1"/>
    </source>
</evidence>
<evidence type="ECO:0000313" key="3">
    <source>
        <dbReference type="Proteomes" id="UP000789570"/>
    </source>
</evidence>
<proteinExistence type="predicted"/>
<dbReference type="OrthoDB" id="377083at2759"/>
<dbReference type="EMBL" id="CAJVPQ010001402">
    <property type="protein sequence ID" value="CAG8550521.1"/>
    <property type="molecule type" value="Genomic_DNA"/>
</dbReference>